<keyword evidence="4 6" id="KW-0862">Zinc</keyword>
<reference evidence="9" key="2">
    <citation type="journal article" date="2021" name="PeerJ">
        <title>Extensive microbial diversity within the chicken gut microbiome revealed by metagenomics and culture.</title>
        <authorList>
            <person name="Gilroy R."/>
            <person name="Ravi A."/>
            <person name="Getino M."/>
            <person name="Pursley I."/>
            <person name="Horton D.L."/>
            <person name="Alikhan N.F."/>
            <person name="Baker D."/>
            <person name="Gharbi K."/>
            <person name="Hall N."/>
            <person name="Watson M."/>
            <person name="Adriaenssens E.M."/>
            <person name="Foster-Nyarko E."/>
            <person name="Jarju S."/>
            <person name="Secka A."/>
            <person name="Antonio M."/>
            <person name="Oren A."/>
            <person name="Chaudhuri R.R."/>
            <person name="La Ragione R."/>
            <person name="Hildebrand F."/>
            <person name="Pallen M.J."/>
        </authorList>
    </citation>
    <scope>NUCLEOTIDE SEQUENCE</scope>
    <source>
        <strain evidence="9">17213</strain>
    </source>
</reference>
<dbReference type="AlphaFoldDB" id="A0A9D9DAV0"/>
<dbReference type="InterPro" id="IPR013149">
    <property type="entry name" value="ADH-like_C"/>
</dbReference>
<dbReference type="Gene3D" id="3.40.50.720">
    <property type="entry name" value="NAD(P)-binding Rossmann-like Domain"/>
    <property type="match status" value="1"/>
</dbReference>
<dbReference type="Proteomes" id="UP000823631">
    <property type="component" value="Unassembled WGS sequence"/>
</dbReference>
<evidence type="ECO:0000256" key="1">
    <source>
        <dbReference type="ARBA" id="ARBA00001947"/>
    </source>
</evidence>
<dbReference type="InterPro" id="IPR002328">
    <property type="entry name" value="ADH_Zn_CS"/>
</dbReference>
<accession>A0A9D9DAV0</accession>
<dbReference type="InterPro" id="IPR013154">
    <property type="entry name" value="ADH-like_N"/>
</dbReference>
<dbReference type="SUPFAM" id="SSF50129">
    <property type="entry name" value="GroES-like"/>
    <property type="match status" value="1"/>
</dbReference>
<evidence type="ECO:0000259" key="8">
    <source>
        <dbReference type="Pfam" id="PF08240"/>
    </source>
</evidence>
<proteinExistence type="inferred from homology"/>
<evidence type="ECO:0000256" key="6">
    <source>
        <dbReference type="RuleBase" id="RU361277"/>
    </source>
</evidence>
<feature type="domain" description="Alcohol dehydrogenase-like C-terminal" evidence="7">
    <location>
        <begin position="182"/>
        <end position="301"/>
    </location>
</feature>
<evidence type="ECO:0000256" key="5">
    <source>
        <dbReference type="ARBA" id="ARBA00023002"/>
    </source>
</evidence>
<evidence type="ECO:0000313" key="9">
    <source>
        <dbReference type="EMBL" id="MBO8415047.1"/>
    </source>
</evidence>
<organism evidence="9 10">
    <name type="scientific">Candidatus Avisuccinivibrio stercorigallinarum</name>
    <dbReference type="NCBI Taxonomy" id="2840704"/>
    <lineage>
        <taxon>Bacteria</taxon>
        <taxon>Pseudomonadati</taxon>
        <taxon>Pseudomonadota</taxon>
        <taxon>Gammaproteobacteria</taxon>
        <taxon>Aeromonadales</taxon>
        <taxon>Succinivibrionaceae</taxon>
        <taxon>Succinivibrionaceae incertae sedis</taxon>
        <taxon>Candidatus Avisuccinivibrio</taxon>
    </lineage>
</organism>
<evidence type="ECO:0000313" key="10">
    <source>
        <dbReference type="Proteomes" id="UP000823631"/>
    </source>
</evidence>
<evidence type="ECO:0000256" key="4">
    <source>
        <dbReference type="ARBA" id="ARBA00022833"/>
    </source>
</evidence>
<dbReference type="PROSITE" id="PS00059">
    <property type="entry name" value="ADH_ZINC"/>
    <property type="match status" value="1"/>
</dbReference>
<keyword evidence="3 6" id="KW-0479">Metal-binding</keyword>
<feature type="domain" description="Alcohol dehydrogenase-like N-terminal" evidence="8">
    <location>
        <begin position="27"/>
        <end position="141"/>
    </location>
</feature>
<dbReference type="PANTHER" id="PTHR43161">
    <property type="entry name" value="SORBITOL DEHYDROGENASE"/>
    <property type="match status" value="1"/>
</dbReference>
<dbReference type="Pfam" id="PF08240">
    <property type="entry name" value="ADH_N"/>
    <property type="match status" value="1"/>
</dbReference>
<keyword evidence="5" id="KW-0560">Oxidoreductase</keyword>
<dbReference type="SUPFAM" id="SSF51735">
    <property type="entry name" value="NAD(P)-binding Rossmann-fold domains"/>
    <property type="match status" value="1"/>
</dbReference>
<dbReference type="EMBL" id="JADINH010000025">
    <property type="protein sequence ID" value="MBO8415047.1"/>
    <property type="molecule type" value="Genomic_DNA"/>
</dbReference>
<dbReference type="Pfam" id="PF00107">
    <property type="entry name" value="ADH_zinc_N"/>
    <property type="match status" value="1"/>
</dbReference>
<evidence type="ECO:0000256" key="2">
    <source>
        <dbReference type="ARBA" id="ARBA00008072"/>
    </source>
</evidence>
<reference evidence="9" key="1">
    <citation type="submission" date="2020-10" db="EMBL/GenBank/DDBJ databases">
        <authorList>
            <person name="Gilroy R."/>
        </authorList>
    </citation>
    <scope>NUCLEOTIDE SEQUENCE</scope>
    <source>
        <strain evidence="9">17213</strain>
    </source>
</reference>
<sequence length="347" mass="37366">MKACVLHAKKDLRYEDIPEPQIQEACEVKVKILAGGICGSDQHYYLDGGIGSAIVVREPIVIGHEGCGIVEEVGSDVTGIKKGDMVIIRPARPCFRPDCYYCAHHMYSYCENMRHLGSAATFPHVQGLFAEYVVIHKEQCRVVKDMKPEVAAFAEPLGVAYNGVHSLGDVIGKNVLVMGAGPIGILCAAAAKTLGADRVTVCDIRQGPLDIALKMGADEVCNTKDNPEQVKKWAEHKGSFDCALEATGNGFAAMQTMSMVRPEGTISQVGMFGTGHQPNDLAAFSGKGLRWHAVFRFYTEFGPAVNALESGIINPLPLLSASFHASECVKAMEAAVSPETCKVQVHF</sequence>
<gene>
    <name evidence="9" type="ORF">IAB19_01535</name>
</gene>
<dbReference type="GO" id="GO:0008270">
    <property type="term" value="F:zinc ion binding"/>
    <property type="evidence" value="ECO:0007669"/>
    <property type="project" value="InterPro"/>
</dbReference>
<comment type="similarity">
    <text evidence="2 6">Belongs to the zinc-containing alcohol dehydrogenase family.</text>
</comment>
<evidence type="ECO:0000256" key="3">
    <source>
        <dbReference type="ARBA" id="ARBA00022723"/>
    </source>
</evidence>
<comment type="cofactor">
    <cofactor evidence="1 6">
        <name>Zn(2+)</name>
        <dbReference type="ChEBI" id="CHEBI:29105"/>
    </cofactor>
</comment>
<dbReference type="GO" id="GO:0016491">
    <property type="term" value="F:oxidoreductase activity"/>
    <property type="evidence" value="ECO:0007669"/>
    <property type="project" value="UniProtKB-KW"/>
</dbReference>
<dbReference type="PANTHER" id="PTHR43161:SF9">
    <property type="entry name" value="SORBITOL DEHYDROGENASE"/>
    <property type="match status" value="1"/>
</dbReference>
<evidence type="ECO:0000259" key="7">
    <source>
        <dbReference type="Pfam" id="PF00107"/>
    </source>
</evidence>
<dbReference type="Gene3D" id="3.90.180.10">
    <property type="entry name" value="Medium-chain alcohol dehydrogenases, catalytic domain"/>
    <property type="match status" value="1"/>
</dbReference>
<name>A0A9D9DAV0_9GAMM</name>
<comment type="caution">
    <text evidence="9">The sequence shown here is derived from an EMBL/GenBank/DDBJ whole genome shotgun (WGS) entry which is preliminary data.</text>
</comment>
<dbReference type="InterPro" id="IPR036291">
    <property type="entry name" value="NAD(P)-bd_dom_sf"/>
</dbReference>
<dbReference type="InterPro" id="IPR011032">
    <property type="entry name" value="GroES-like_sf"/>
</dbReference>
<protein>
    <submittedName>
        <fullName evidence="9">Alcohol dehydrogenase catalytic domain-containing protein</fullName>
    </submittedName>
</protein>